<comment type="caution">
    <text evidence="6">The sequence shown here is derived from an EMBL/GenBank/DDBJ whole genome shotgun (WGS) entry which is preliminary data.</text>
</comment>
<dbReference type="InterPro" id="IPR033697">
    <property type="entry name" value="Ribonuclease_T2_eukaryotic"/>
</dbReference>
<dbReference type="PANTHER" id="PTHR11240:SF22">
    <property type="entry name" value="RIBONUCLEASE T2"/>
    <property type="match status" value="1"/>
</dbReference>
<keyword evidence="5" id="KW-0732">Signal</keyword>
<dbReference type="PANTHER" id="PTHR11240">
    <property type="entry name" value="RIBONUCLEASE T2"/>
    <property type="match status" value="1"/>
</dbReference>
<dbReference type="EMBL" id="CAXIEN010000102">
    <property type="protein sequence ID" value="CAL1277395.1"/>
    <property type="molecule type" value="Genomic_DNA"/>
</dbReference>
<dbReference type="GO" id="GO:0033897">
    <property type="term" value="F:ribonuclease T2 activity"/>
    <property type="evidence" value="ECO:0007669"/>
    <property type="project" value="InterPro"/>
</dbReference>
<evidence type="ECO:0000256" key="4">
    <source>
        <dbReference type="RuleBase" id="RU004328"/>
    </source>
</evidence>
<name>A0AAV2A362_9ARAC</name>
<evidence type="ECO:0000256" key="1">
    <source>
        <dbReference type="ARBA" id="ARBA00007469"/>
    </source>
</evidence>
<dbReference type="InterPro" id="IPR033130">
    <property type="entry name" value="RNase_T2_His_AS_2"/>
</dbReference>
<dbReference type="GO" id="GO:0006401">
    <property type="term" value="P:RNA catabolic process"/>
    <property type="evidence" value="ECO:0007669"/>
    <property type="project" value="TreeGrafter"/>
</dbReference>
<dbReference type="InterPro" id="IPR001568">
    <property type="entry name" value="RNase_T2-like"/>
</dbReference>
<keyword evidence="2" id="KW-1015">Disulfide bond</keyword>
<reference evidence="6 7" key="1">
    <citation type="submission" date="2024-04" db="EMBL/GenBank/DDBJ databases">
        <authorList>
            <person name="Rising A."/>
            <person name="Reimegard J."/>
            <person name="Sonavane S."/>
            <person name="Akerstrom W."/>
            <person name="Nylinder S."/>
            <person name="Hedman E."/>
            <person name="Kallberg Y."/>
        </authorList>
    </citation>
    <scope>NUCLEOTIDE SEQUENCE [LARGE SCALE GENOMIC DNA]</scope>
</reference>
<feature type="signal peptide" evidence="5">
    <location>
        <begin position="1"/>
        <end position="20"/>
    </location>
</feature>
<organism evidence="6 7">
    <name type="scientific">Larinioides sclopetarius</name>
    <dbReference type="NCBI Taxonomy" id="280406"/>
    <lineage>
        <taxon>Eukaryota</taxon>
        <taxon>Metazoa</taxon>
        <taxon>Ecdysozoa</taxon>
        <taxon>Arthropoda</taxon>
        <taxon>Chelicerata</taxon>
        <taxon>Arachnida</taxon>
        <taxon>Araneae</taxon>
        <taxon>Araneomorphae</taxon>
        <taxon>Entelegynae</taxon>
        <taxon>Araneoidea</taxon>
        <taxon>Araneidae</taxon>
        <taxon>Larinioides</taxon>
    </lineage>
</organism>
<proteinExistence type="inferred from homology"/>
<gene>
    <name evidence="6" type="ORF">LARSCL_LOCUS9204</name>
</gene>
<feature type="chain" id="PRO_5043852996" evidence="5">
    <location>
        <begin position="21"/>
        <end position="263"/>
    </location>
</feature>
<keyword evidence="7" id="KW-1185">Reference proteome</keyword>
<dbReference type="Pfam" id="PF00445">
    <property type="entry name" value="Ribonuclease_T2"/>
    <property type="match status" value="1"/>
</dbReference>
<feature type="active site" evidence="3">
    <location>
        <position position="113"/>
    </location>
</feature>
<accession>A0AAV2A362</accession>
<feature type="active site" evidence="3">
    <location>
        <position position="117"/>
    </location>
</feature>
<dbReference type="GO" id="GO:0003723">
    <property type="term" value="F:RNA binding"/>
    <property type="evidence" value="ECO:0007669"/>
    <property type="project" value="InterPro"/>
</dbReference>
<dbReference type="AlphaFoldDB" id="A0AAV2A362"/>
<protein>
    <submittedName>
        <fullName evidence="6">Uncharacterized protein</fullName>
    </submittedName>
</protein>
<evidence type="ECO:0000256" key="2">
    <source>
        <dbReference type="ARBA" id="ARBA00023157"/>
    </source>
</evidence>
<evidence type="ECO:0000256" key="5">
    <source>
        <dbReference type="SAM" id="SignalP"/>
    </source>
</evidence>
<dbReference type="PROSITE" id="PS00530">
    <property type="entry name" value="RNASE_T2_1"/>
    <property type="match status" value="1"/>
</dbReference>
<evidence type="ECO:0000256" key="3">
    <source>
        <dbReference type="PIRSR" id="PIRSR633697-1"/>
    </source>
</evidence>
<dbReference type="CDD" id="cd01061">
    <property type="entry name" value="RNase_T2_euk"/>
    <property type="match status" value="1"/>
</dbReference>
<evidence type="ECO:0000313" key="6">
    <source>
        <dbReference type="EMBL" id="CAL1277395.1"/>
    </source>
</evidence>
<dbReference type="PROSITE" id="PS00531">
    <property type="entry name" value="RNASE_T2_2"/>
    <property type="match status" value="1"/>
</dbReference>
<evidence type="ECO:0000313" key="7">
    <source>
        <dbReference type="Proteomes" id="UP001497382"/>
    </source>
</evidence>
<dbReference type="InterPro" id="IPR018188">
    <property type="entry name" value="RNase_T2_His_AS_1"/>
</dbReference>
<comment type="similarity">
    <text evidence="1 4">Belongs to the RNase T2 family.</text>
</comment>
<feature type="active site" evidence="3">
    <location>
        <position position="61"/>
    </location>
</feature>
<dbReference type="Proteomes" id="UP001497382">
    <property type="component" value="Unassembled WGS sequence"/>
</dbReference>
<sequence>MRDCFFITWILLFQLCLALAVDNSNTWSYFVFAQQWPPAACLDVRSGKCKIPSEVVDWTIHGLWPTSDKGYPSFCNISWPFKPEELKPILGPLEQKWPNIYADSTEIVFWKHEWMKHGTCSTDLDDFDSERKYFGQSLMLHDKYNIHEFLTRAGIVPSETKPIMLRYVEDALASHFNKTIKLFCKNHKEYAQPILTSMYICTDKNLNLIDCDKIDETPCKKPYLFYLPFNRQHLLKKIYMNEKTKSLNQKEKKYKIFPSQLKK</sequence>
<dbReference type="GO" id="GO:0005576">
    <property type="term" value="C:extracellular region"/>
    <property type="evidence" value="ECO:0007669"/>
    <property type="project" value="TreeGrafter"/>
</dbReference>
<dbReference type="InterPro" id="IPR036430">
    <property type="entry name" value="RNase_T2-like_sf"/>
</dbReference>
<dbReference type="Gene3D" id="3.90.730.10">
    <property type="entry name" value="Ribonuclease T2-like"/>
    <property type="match status" value="1"/>
</dbReference>
<dbReference type="SUPFAM" id="SSF55895">
    <property type="entry name" value="Ribonuclease Rh-like"/>
    <property type="match status" value="1"/>
</dbReference>